<keyword evidence="3" id="KW-1185">Reference proteome</keyword>
<dbReference type="Proteomes" id="UP000469462">
    <property type="component" value="Unassembled WGS sequence"/>
</dbReference>
<evidence type="ECO:0000259" key="1">
    <source>
        <dbReference type="Pfam" id="PF08241"/>
    </source>
</evidence>
<dbReference type="GO" id="GO:0032259">
    <property type="term" value="P:methylation"/>
    <property type="evidence" value="ECO:0007669"/>
    <property type="project" value="UniProtKB-KW"/>
</dbReference>
<dbReference type="InterPro" id="IPR029063">
    <property type="entry name" value="SAM-dependent_MTases_sf"/>
</dbReference>
<dbReference type="CDD" id="cd02440">
    <property type="entry name" value="AdoMet_MTases"/>
    <property type="match status" value="1"/>
</dbReference>
<dbReference type="Pfam" id="PF08241">
    <property type="entry name" value="Methyltransf_11"/>
    <property type="match status" value="1"/>
</dbReference>
<reference evidence="2 3" key="1">
    <citation type="submission" date="2019-10" db="EMBL/GenBank/DDBJ databases">
        <title>Genome diversity of Sutterella seckii.</title>
        <authorList>
            <person name="Chaplin A.V."/>
            <person name="Sokolova S.R."/>
            <person name="Mosin K.A."/>
            <person name="Ivanova E.L."/>
            <person name="Kochetkova T.O."/>
            <person name="Goltsov A.Y."/>
            <person name="Trofimov D.Y."/>
            <person name="Efimov B.A."/>
        </authorList>
    </citation>
    <scope>NUCLEOTIDE SEQUENCE [LARGE SCALE GENOMIC DNA]</scope>
    <source>
        <strain evidence="2 3">ASD3426</strain>
    </source>
</reference>
<dbReference type="AlphaFoldDB" id="A0AAI9SE02"/>
<keyword evidence="2" id="KW-0489">Methyltransferase</keyword>
<dbReference type="GO" id="GO:0008757">
    <property type="term" value="F:S-adenosylmethionine-dependent methyltransferase activity"/>
    <property type="evidence" value="ECO:0007669"/>
    <property type="project" value="InterPro"/>
</dbReference>
<feature type="domain" description="Methyltransferase type 11" evidence="1">
    <location>
        <begin position="56"/>
        <end position="149"/>
    </location>
</feature>
<organism evidence="2 3">
    <name type="scientific">Sutterella seckii</name>
    <dbReference type="NCBI Taxonomy" id="1944635"/>
    <lineage>
        <taxon>Bacteria</taxon>
        <taxon>Pseudomonadati</taxon>
        <taxon>Pseudomonadota</taxon>
        <taxon>Betaproteobacteria</taxon>
        <taxon>Burkholderiales</taxon>
        <taxon>Sutterellaceae</taxon>
        <taxon>Sutterella</taxon>
    </lineage>
</organism>
<evidence type="ECO:0000313" key="2">
    <source>
        <dbReference type="EMBL" id="KAB7652354.1"/>
    </source>
</evidence>
<dbReference type="RefSeq" id="WP_139686981.1">
    <property type="nucleotide sequence ID" value="NZ_WEHW01000004.1"/>
</dbReference>
<gene>
    <name evidence="2" type="ORF">GBM96_02675</name>
</gene>
<name>A0AAI9SE02_9BURK</name>
<evidence type="ECO:0000313" key="3">
    <source>
        <dbReference type="Proteomes" id="UP000469462"/>
    </source>
</evidence>
<comment type="caution">
    <text evidence="2">The sequence shown here is derived from an EMBL/GenBank/DDBJ whole genome shotgun (WGS) entry which is preliminary data.</text>
</comment>
<proteinExistence type="predicted"/>
<sequence length="253" mass="27671">MTHASSLPSRISDYWDTRAEGYSLRTIDELASPEGERWVARLTRLLDLPPSAKVADAGCGPGFLALAAAKAGWKAVGFDASPGMLEEARRNAAAMGLPVDFIAADAAALPVEDGSLDAILSRNVIWNLPDPLRALRDWFRALKPGGELFYADGNHYRYLEDLAFARLHQTEAVPYGHSEKFMLGVDTSPMERIAEGLPLTHQDRPGWDVESLLECGFSDVTVLEPVLVHVTDPATGREAALVRDFMVLARKPF</sequence>
<dbReference type="InterPro" id="IPR013216">
    <property type="entry name" value="Methyltransf_11"/>
</dbReference>
<keyword evidence="2" id="KW-0808">Transferase</keyword>
<accession>A0AAI9SE02</accession>
<dbReference type="SUPFAM" id="SSF53335">
    <property type="entry name" value="S-adenosyl-L-methionine-dependent methyltransferases"/>
    <property type="match status" value="1"/>
</dbReference>
<dbReference type="PANTHER" id="PTHR43861">
    <property type="entry name" value="TRANS-ACONITATE 2-METHYLTRANSFERASE-RELATED"/>
    <property type="match status" value="1"/>
</dbReference>
<protein>
    <submittedName>
        <fullName evidence="2">Class I SAM-dependent methyltransferase</fullName>
    </submittedName>
</protein>
<dbReference type="Gene3D" id="3.40.50.150">
    <property type="entry name" value="Vaccinia Virus protein VP39"/>
    <property type="match status" value="1"/>
</dbReference>
<dbReference type="EMBL" id="WEHW01000004">
    <property type="protein sequence ID" value="KAB7652354.1"/>
    <property type="molecule type" value="Genomic_DNA"/>
</dbReference>